<feature type="non-terminal residue" evidence="2">
    <location>
        <position position="1"/>
    </location>
</feature>
<keyword evidence="3" id="KW-1185">Reference proteome</keyword>
<dbReference type="EMBL" id="JAMKFB020000019">
    <property type="protein sequence ID" value="KAL0165747.1"/>
    <property type="molecule type" value="Genomic_DNA"/>
</dbReference>
<comment type="caution">
    <text evidence="2">The sequence shown here is derived from an EMBL/GenBank/DDBJ whole genome shotgun (WGS) entry which is preliminary data.</text>
</comment>
<proteinExistence type="predicted"/>
<organism evidence="2 3">
    <name type="scientific">Cirrhinus mrigala</name>
    <name type="common">Mrigala</name>
    <dbReference type="NCBI Taxonomy" id="683832"/>
    <lineage>
        <taxon>Eukaryota</taxon>
        <taxon>Metazoa</taxon>
        <taxon>Chordata</taxon>
        <taxon>Craniata</taxon>
        <taxon>Vertebrata</taxon>
        <taxon>Euteleostomi</taxon>
        <taxon>Actinopterygii</taxon>
        <taxon>Neopterygii</taxon>
        <taxon>Teleostei</taxon>
        <taxon>Ostariophysi</taxon>
        <taxon>Cypriniformes</taxon>
        <taxon>Cyprinidae</taxon>
        <taxon>Labeoninae</taxon>
        <taxon>Labeonini</taxon>
        <taxon>Cirrhinus</taxon>
    </lineage>
</organism>
<name>A0ABD0NWA8_CIRMR</name>
<evidence type="ECO:0000313" key="2">
    <source>
        <dbReference type="EMBL" id="KAL0165747.1"/>
    </source>
</evidence>
<feature type="compositionally biased region" description="Basic and acidic residues" evidence="1">
    <location>
        <begin position="84"/>
        <end position="94"/>
    </location>
</feature>
<evidence type="ECO:0000313" key="3">
    <source>
        <dbReference type="Proteomes" id="UP001529510"/>
    </source>
</evidence>
<sequence>TRKASRVDQAVRGTMAEQGVQGAIMDGPSWPYPGYPAWPLWPQAYEGLEGTLDEQALEGSLEERAVEGWTGPVVTKKGWMGPAEMKETQETKERRWGRKL</sequence>
<protein>
    <submittedName>
        <fullName evidence="2">Uncharacterized protein</fullName>
    </submittedName>
</protein>
<gene>
    <name evidence="2" type="ORF">M9458_037591</name>
</gene>
<dbReference type="AlphaFoldDB" id="A0ABD0NWA8"/>
<reference evidence="2 3" key="1">
    <citation type="submission" date="2024-05" db="EMBL/GenBank/DDBJ databases">
        <title>Genome sequencing and assembly of Indian major carp, Cirrhinus mrigala (Hamilton, 1822).</title>
        <authorList>
            <person name="Mohindra V."/>
            <person name="Chowdhury L.M."/>
            <person name="Lal K."/>
            <person name="Jena J.K."/>
        </authorList>
    </citation>
    <scope>NUCLEOTIDE SEQUENCE [LARGE SCALE GENOMIC DNA]</scope>
    <source>
        <strain evidence="2">CM1030</strain>
        <tissue evidence="2">Blood</tissue>
    </source>
</reference>
<accession>A0ABD0NWA8</accession>
<feature type="region of interest" description="Disordered" evidence="1">
    <location>
        <begin position="73"/>
        <end position="100"/>
    </location>
</feature>
<evidence type="ECO:0000256" key="1">
    <source>
        <dbReference type="SAM" id="MobiDB-lite"/>
    </source>
</evidence>
<dbReference type="Proteomes" id="UP001529510">
    <property type="component" value="Unassembled WGS sequence"/>
</dbReference>